<dbReference type="EMBL" id="CP029843">
    <property type="protein sequence ID" value="AWV07302.1"/>
    <property type="molecule type" value="Genomic_DNA"/>
</dbReference>
<dbReference type="KEGG" id="lmb:C9I47_1606"/>
<dbReference type="AlphaFoldDB" id="A0A2U9T6Y1"/>
<dbReference type="PANTHER" id="PTHR35802">
    <property type="entry name" value="PROTEASE SYNTHASE AND SPORULATION PROTEIN PAI 2"/>
    <property type="match status" value="1"/>
</dbReference>
<dbReference type="InterPro" id="IPR007396">
    <property type="entry name" value="TR_PAI2-type"/>
</dbReference>
<evidence type="ECO:0000313" key="2">
    <source>
        <dbReference type="Proteomes" id="UP000249447"/>
    </source>
</evidence>
<dbReference type="Gene3D" id="2.30.110.10">
    <property type="entry name" value="Electron Transport, Fmn-binding Protein, Chain A"/>
    <property type="match status" value="1"/>
</dbReference>
<evidence type="ECO:0000313" key="1">
    <source>
        <dbReference type="EMBL" id="AWV07302.1"/>
    </source>
</evidence>
<accession>A0A2U9T6Y1</accession>
<name>A0A2U9T6Y1_9GAMM</name>
<dbReference type="Proteomes" id="UP000249447">
    <property type="component" value="Chromosome"/>
</dbReference>
<protein>
    <submittedName>
        <fullName evidence="1">FMN-binding negative transcriptional regulator</fullName>
    </submittedName>
</protein>
<dbReference type="InterPro" id="IPR012349">
    <property type="entry name" value="Split_barrel_FMN-bd"/>
</dbReference>
<dbReference type="Pfam" id="PF04299">
    <property type="entry name" value="FMN_bind_2"/>
    <property type="match status" value="1"/>
</dbReference>
<organism evidence="1 2">
    <name type="scientific">Marilutibacter maris</name>
    <dbReference type="NCBI Taxonomy" id="1605891"/>
    <lineage>
        <taxon>Bacteria</taxon>
        <taxon>Pseudomonadati</taxon>
        <taxon>Pseudomonadota</taxon>
        <taxon>Gammaproteobacteria</taxon>
        <taxon>Lysobacterales</taxon>
        <taxon>Lysobacteraceae</taxon>
        <taxon>Marilutibacter</taxon>
    </lineage>
</organism>
<reference evidence="1 2" key="1">
    <citation type="submission" date="2018-05" db="EMBL/GenBank/DDBJ databases">
        <title>The complete genome of Lysobacter maris HZ9B, a marine bacterium antagonistic against terrestrial plant pathogens.</title>
        <authorList>
            <person name="Zhang X.-Q."/>
        </authorList>
    </citation>
    <scope>NUCLEOTIDE SEQUENCE [LARGE SCALE GENOMIC DNA]</scope>
    <source>
        <strain evidence="1 2">HZ9B</strain>
    </source>
</reference>
<sequence>MRDRTQAPTWNYESVQFDVEVDFDEDAGFALERLVARMEHGRRDAWRVSEMGDRYPGLSRAVIAFRARIIDTRARFKLGQDERADVFDDILAGLERERQHELLSAMVRQASRASGD</sequence>
<dbReference type="SUPFAM" id="SSF50475">
    <property type="entry name" value="FMN-binding split barrel"/>
    <property type="match status" value="1"/>
</dbReference>
<dbReference type="PANTHER" id="PTHR35802:SF1">
    <property type="entry name" value="PROTEASE SYNTHASE AND SPORULATION PROTEIN PAI 2"/>
    <property type="match status" value="1"/>
</dbReference>
<keyword evidence="2" id="KW-1185">Reference proteome</keyword>
<proteinExistence type="predicted"/>
<gene>
    <name evidence="1" type="ORF">C9I47_1606</name>
</gene>